<comment type="caution">
    <text evidence="1">The sequence shown here is derived from an EMBL/GenBank/DDBJ whole genome shotgun (WGS) entry which is preliminary data.</text>
</comment>
<proteinExistence type="predicted"/>
<accession>A0A941CXW3</accession>
<dbReference type="EMBL" id="JAGSIE010000033">
    <property type="protein sequence ID" value="MBR7554615.1"/>
    <property type="molecule type" value="Genomic_DNA"/>
</dbReference>
<evidence type="ECO:0000313" key="2">
    <source>
        <dbReference type="Proteomes" id="UP000675431"/>
    </source>
</evidence>
<dbReference type="AlphaFoldDB" id="A0A941CXW3"/>
<dbReference type="RefSeq" id="WP_212370962.1">
    <property type="nucleotide sequence ID" value="NZ_JAGSIE010000033.1"/>
</dbReference>
<name>A0A941CXW3_9BACI</name>
<gene>
    <name evidence="1" type="ORF">KC820_10675</name>
</gene>
<keyword evidence="2" id="KW-1185">Reference proteome</keyword>
<sequence>MKVIVYPIEKWFCYYVIDELLKEGYEVYAYSGVKEKDASDQINHQVEQLQLAFGRNAQFHLEEEVKEVAPINHGIFIENLMESDVSRGIYLTNQSSEMNDERIKIISTEYIEISDDAFIQRVVQPNASSKETKKEWLSNDGNGDKIDHDTKIKISAKKLARWMIVHGMKDMIPQQTYLHGTDQSKSIYFLS</sequence>
<evidence type="ECO:0000313" key="1">
    <source>
        <dbReference type="EMBL" id="MBR7554615.1"/>
    </source>
</evidence>
<reference evidence="1 2" key="1">
    <citation type="submission" date="2021-04" db="EMBL/GenBank/DDBJ databases">
        <title>Allobacillus sp. nov. SKP8-2 isolated from shrimp paste.</title>
        <authorList>
            <person name="Tanasupawat S."/>
            <person name="Yiamsombat S."/>
            <person name="Kanchanasin P."/>
            <person name="Kuncharoen N."/>
        </authorList>
    </citation>
    <scope>NUCLEOTIDE SEQUENCE [LARGE SCALE GENOMIC DNA]</scope>
    <source>
        <strain evidence="1 2">SKP8-2</strain>
    </source>
</reference>
<dbReference type="Proteomes" id="UP000675431">
    <property type="component" value="Unassembled WGS sequence"/>
</dbReference>
<organism evidence="1 2">
    <name type="scientific">Allobacillus saliphilus</name>
    <dbReference type="NCBI Taxonomy" id="2912308"/>
    <lineage>
        <taxon>Bacteria</taxon>
        <taxon>Bacillati</taxon>
        <taxon>Bacillota</taxon>
        <taxon>Bacilli</taxon>
        <taxon>Bacillales</taxon>
        <taxon>Bacillaceae</taxon>
        <taxon>Allobacillus</taxon>
    </lineage>
</organism>
<protein>
    <submittedName>
        <fullName evidence="1">Uncharacterized protein</fullName>
    </submittedName>
</protein>